<evidence type="ECO:0000313" key="3">
    <source>
        <dbReference type="EMBL" id="TDW70345.1"/>
    </source>
</evidence>
<dbReference type="Gene3D" id="3.30.70.100">
    <property type="match status" value="1"/>
</dbReference>
<dbReference type="InterPro" id="IPR036163">
    <property type="entry name" value="HMA_dom_sf"/>
</dbReference>
<dbReference type="RefSeq" id="WP_134105547.1">
    <property type="nucleotide sequence ID" value="NZ_SODP01000002.1"/>
</dbReference>
<dbReference type="OrthoDB" id="9813965at2"/>
<dbReference type="EMBL" id="SODP01000002">
    <property type="protein sequence ID" value="TDW70345.1"/>
    <property type="molecule type" value="Genomic_DNA"/>
</dbReference>
<comment type="caution">
    <text evidence="3">The sequence shown here is derived from an EMBL/GenBank/DDBJ whole genome shotgun (WGS) entry which is preliminary data.</text>
</comment>
<evidence type="ECO:0000313" key="4">
    <source>
        <dbReference type="Proteomes" id="UP000295146"/>
    </source>
</evidence>
<dbReference type="SUPFAM" id="SSF55008">
    <property type="entry name" value="HMA, heavy metal-associated domain"/>
    <property type="match status" value="1"/>
</dbReference>
<reference evidence="3 4" key="1">
    <citation type="submission" date="2019-03" db="EMBL/GenBank/DDBJ databases">
        <title>Genomic Encyclopedia of Type Strains, Phase III (KMG-III): the genomes of soil and plant-associated and newly described type strains.</title>
        <authorList>
            <person name="Whitman W."/>
        </authorList>
    </citation>
    <scope>NUCLEOTIDE SEQUENCE [LARGE SCALE GENOMIC DNA]</scope>
    <source>
        <strain evidence="3 4">VKM Ac-2573</strain>
    </source>
</reference>
<dbReference type="AlphaFoldDB" id="A0A4R8C5A8"/>
<dbReference type="Proteomes" id="UP000295146">
    <property type="component" value="Unassembled WGS sequence"/>
</dbReference>
<proteinExistence type="predicted"/>
<feature type="domain" description="HMA" evidence="2">
    <location>
        <begin position="2"/>
        <end position="70"/>
    </location>
</feature>
<accession>A0A4R8C5A8</accession>
<gene>
    <name evidence="3" type="ORF">EV653_4388</name>
</gene>
<protein>
    <submittedName>
        <fullName evidence="3">Copper chaperone CopZ</fullName>
    </submittedName>
</protein>
<organism evidence="3 4">
    <name type="scientific">Kribbella pratensis</name>
    <dbReference type="NCBI Taxonomy" id="2512112"/>
    <lineage>
        <taxon>Bacteria</taxon>
        <taxon>Bacillati</taxon>
        <taxon>Actinomycetota</taxon>
        <taxon>Actinomycetes</taxon>
        <taxon>Propionibacteriales</taxon>
        <taxon>Kribbellaceae</taxon>
        <taxon>Kribbella</taxon>
    </lineage>
</organism>
<dbReference type="InterPro" id="IPR006121">
    <property type="entry name" value="HMA_dom"/>
</dbReference>
<evidence type="ECO:0000259" key="2">
    <source>
        <dbReference type="PROSITE" id="PS50846"/>
    </source>
</evidence>
<evidence type="ECO:0000256" key="1">
    <source>
        <dbReference type="ARBA" id="ARBA00022723"/>
    </source>
</evidence>
<keyword evidence="4" id="KW-1185">Reference proteome</keyword>
<dbReference type="GO" id="GO:0046872">
    <property type="term" value="F:metal ion binding"/>
    <property type="evidence" value="ECO:0007669"/>
    <property type="project" value="UniProtKB-KW"/>
</dbReference>
<dbReference type="PROSITE" id="PS50846">
    <property type="entry name" value="HMA_2"/>
    <property type="match status" value="1"/>
</dbReference>
<dbReference type="InterPro" id="IPR017969">
    <property type="entry name" value="Heavy-metal-associated_CS"/>
</dbReference>
<keyword evidence="1" id="KW-0479">Metal-binding</keyword>
<dbReference type="Pfam" id="PF00403">
    <property type="entry name" value="HMA"/>
    <property type="match status" value="1"/>
</dbReference>
<name>A0A4R8C5A8_9ACTN</name>
<dbReference type="CDD" id="cd00371">
    <property type="entry name" value="HMA"/>
    <property type="match status" value="1"/>
</dbReference>
<sequence length="72" mass="7335">MTTTTYSVSGMTCAHCTSAVTEELSKLVGVQDVTIDLVAGGTSPVHVTSESALDEAAVREAVDEAGYELAAS</sequence>
<dbReference type="PROSITE" id="PS01047">
    <property type="entry name" value="HMA_1"/>
    <property type="match status" value="1"/>
</dbReference>